<organism evidence="11 12">
    <name type="scientific">Achromobacter spanius</name>
    <dbReference type="NCBI Taxonomy" id="217203"/>
    <lineage>
        <taxon>Bacteria</taxon>
        <taxon>Pseudomonadati</taxon>
        <taxon>Pseudomonadota</taxon>
        <taxon>Betaproteobacteria</taxon>
        <taxon>Burkholderiales</taxon>
        <taxon>Alcaligenaceae</taxon>
        <taxon>Achromobacter</taxon>
    </lineage>
</organism>
<dbReference type="CDD" id="cd06223">
    <property type="entry name" value="PRTases_typeI"/>
    <property type="match status" value="1"/>
</dbReference>
<evidence type="ECO:0000256" key="3">
    <source>
        <dbReference type="ARBA" id="ARBA00006340"/>
    </source>
</evidence>
<name>A0A2S5GWR2_9BURK</name>
<proteinExistence type="inferred from homology"/>
<dbReference type="GO" id="GO:0046132">
    <property type="term" value="P:pyrimidine ribonucleoside biosynthetic process"/>
    <property type="evidence" value="ECO:0007669"/>
    <property type="project" value="TreeGrafter"/>
</dbReference>
<dbReference type="PANTHER" id="PTHR46683">
    <property type="entry name" value="OROTATE PHOSPHORIBOSYLTRANSFERASE 1-RELATED"/>
    <property type="match status" value="1"/>
</dbReference>
<evidence type="ECO:0000256" key="2">
    <source>
        <dbReference type="ARBA" id="ARBA00004889"/>
    </source>
</evidence>
<evidence type="ECO:0000256" key="8">
    <source>
        <dbReference type="ARBA" id="ARBA00022975"/>
    </source>
</evidence>
<feature type="binding site" evidence="9">
    <location>
        <begin position="43"/>
        <end position="44"/>
    </location>
    <ligand>
        <name>orotate</name>
        <dbReference type="ChEBI" id="CHEBI:30839"/>
    </ligand>
</feature>
<keyword evidence="6 9" id="KW-0328">Glycosyltransferase</keyword>
<evidence type="ECO:0000256" key="4">
    <source>
        <dbReference type="ARBA" id="ARBA00011738"/>
    </source>
</evidence>
<keyword evidence="8 9" id="KW-0665">Pyrimidine biosynthesis</keyword>
<dbReference type="OrthoDB" id="9779060at2"/>
<dbReference type="EMBL" id="PREU01000002">
    <property type="protein sequence ID" value="PPA77439.1"/>
    <property type="molecule type" value="Genomic_DNA"/>
</dbReference>
<evidence type="ECO:0000313" key="12">
    <source>
        <dbReference type="Proteomes" id="UP000239990"/>
    </source>
</evidence>
<evidence type="ECO:0000256" key="7">
    <source>
        <dbReference type="ARBA" id="ARBA00022679"/>
    </source>
</evidence>
<evidence type="ECO:0000256" key="1">
    <source>
        <dbReference type="ARBA" id="ARBA00003769"/>
    </source>
</evidence>
<feature type="binding site" evidence="9">
    <location>
        <position position="169"/>
    </location>
    <ligand>
        <name>orotate</name>
        <dbReference type="ChEBI" id="CHEBI:30839"/>
    </ligand>
</feature>
<feature type="binding site" evidence="9">
    <location>
        <position position="112"/>
    </location>
    <ligand>
        <name>5-phospho-alpha-D-ribose 1-diphosphate</name>
        <dbReference type="ChEBI" id="CHEBI:58017"/>
        <note>ligand shared between dimeric partners</note>
    </ligand>
</feature>
<dbReference type="PANTHER" id="PTHR46683:SF1">
    <property type="entry name" value="OROTATE PHOSPHORIBOSYLTRANSFERASE 1-RELATED"/>
    <property type="match status" value="1"/>
</dbReference>
<feature type="binding site" description="in other chain" evidence="9">
    <location>
        <position position="113"/>
    </location>
    <ligand>
        <name>5-phospho-alpha-D-ribose 1-diphosphate</name>
        <dbReference type="ChEBI" id="CHEBI:58017"/>
        <note>ligand shared between dimeric partners</note>
    </ligand>
</feature>
<feature type="binding site" description="in other chain" evidence="9">
    <location>
        <begin position="137"/>
        <end position="145"/>
    </location>
    <ligand>
        <name>5-phospho-alpha-D-ribose 1-diphosphate</name>
        <dbReference type="ChEBI" id="CHEBI:58017"/>
        <note>ligand shared between dimeric partners</note>
    </ligand>
</feature>
<dbReference type="InterPro" id="IPR029057">
    <property type="entry name" value="PRTase-like"/>
</dbReference>
<reference evidence="11 12" key="1">
    <citation type="submission" date="2018-02" db="EMBL/GenBank/DDBJ databases">
        <title>Draft Genome of Achromobacter spanius stain 6.</title>
        <authorList>
            <person name="Gunasekera T.S."/>
            <person name="Radwan O."/>
            <person name="Ruiz O.N."/>
        </authorList>
    </citation>
    <scope>NUCLEOTIDE SEQUENCE [LARGE SCALE GENOMIC DNA]</scope>
    <source>
        <strain evidence="11 12">6</strain>
    </source>
</reference>
<feature type="domain" description="Phosphoribosyltransferase" evidence="10">
    <location>
        <begin position="54"/>
        <end position="178"/>
    </location>
</feature>
<comment type="similarity">
    <text evidence="3 9">Belongs to the purine/pyrimidine phosphoribosyltransferase family. PyrE subfamily.</text>
</comment>
<feature type="binding site" evidence="9">
    <location>
        <position position="116"/>
    </location>
    <ligand>
        <name>5-phospho-alpha-D-ribose 1-diphosphate</name>
        <dbReference type="ChEBI" id="CHEBI:58017"/>
        <note>ligand shared between dimeric partners</note>
    </ligand>
</feature>
<dbReference type="Pfam" id="PF00156">
    <property type="entry name" value="Pribosyltran"/>
    <property type="match status" value="1"/>
</dbReference>
<dbReference type="GO" id="GO:0005737">
    <property type="term" value="C:cytoplasm"/>
    <property type="evidence" value="ECO:0007669"/>
    <property type="project" value="TreeGrafter"/>
</dbReference>
<feature type="binding site" evidence="9">
    <location>
        <position position="141"/>
    </location>
    <ligand>
        <name>orotate</name>
        <dbReference type="ChEBI" id="CHEBI:30839"/>
    </ligand>
</feature>
<dbReference type="Proteomes" id="UP000239990">
    <property type="component" value="Unassembled WGS sequence"/>
</dbReference>
<accession>A0A2S5GWR2</accession>
<dbReference type="FunFam" id="3.40.50.2020:FF:000008">
    <property type="entry name" value="Orotate phosphoribosyltransferase"/>
    <property type="match status" value="1"/>
</dbReference>
<evidence type="ECO:0000256" key="9">
    <source>
        <dbReference type="HAMAP-Rule" id="MF_01208"/>
    </source>
</evidence>
<dbReference type="GO" id="GO:0006207">
    <property type="term" value="P:'de novo' pyrimidine nucleobase biosynthetic process"/>
    <property type="evidence" value="ECO:0007669"/>
    <property type="project" value="TreeGrafter"/>
</dbReference>
<dbReference type="UniPathway" id="UPA00070">
    <property type="reaction ID" value="UER00119"/>
</dbReference>
<dbReference type="Gene3D" id="3.40.50.2020">
    <property type="match status" value="1"/>
</dbReference>
<dbReference type="NCBIfam" id="TIGR00336">
    <property type="entry name" value="pyrE"/>
    <property type="match status" value="1"/>
</dbReference>
<dbReference type="HAMAP" id="MF_01208">
    <property type="entry name" value="PyrE"/>
    <property type="match status" value="1"/>
</dbReference>
<dbReference type="GO" id="GO:0044205">
    <property type="term" value="P:'de novo' UMP biosynthetic process"/>
    <property type="evidence" value="ECO:0007669"/>
    <property type="project" value="UniProtKB-UniRule"/>
</dbReference>
<comment type="catalytic activity">
    <reaction evidence="9">
        <text>orotidine 5'-phosphate + diphosphate = orotate + 5-phospho-alpha-D-ribose 1-diphosphate</text>
        <dbReference type="Rhea" id="RHEA:10380"/>
        <dbReference type="ChEBI" id="CHEBI:30839"/>
        <dbReference type="ChEBI" id="CHEBI:33019"/>
        <dbReference type="ChEBI" id="CHEBI:57538"/>
        <dbReference type="ChEBI" id="CHEBI:58017"/>
        <dbReference type="EC" id="2.4.2.10"/>
    </reaction>
</comment>
<feature type="binding site" description="in other chain" evidence="9">
    <location>
        <position position="35"/>
    </location>
    <ligand>
        <name>5-phospho-alpha-D-ribose 1-diphosphate</name>
        <dbReference type="ChEBI" id="CHEBI:58017"/>
        <note>ligand shared between dimeric partners</note>
    </ligand>
</feature>
<comment type="subunit">
    <text evidence="4 9">Homodimer.</text>
</comment>
<keyword evidence="7 9" id="KW-0808">Transferase</keyword>
<gene>
    <name evidence="9" type="primary">pyrE</name>
    <name evidence="11" type="ORF">C4E15_05305</name>
</gene>
<keyword evidence="9" id="KW-0460">Magnesium</keyword>
<dbReference type="InterPro" id="IPR000836">
    <property type="entry name" value="PRTase_dom"/>
</dbReference>
<comment type="pathway">
    <text evidence="2 9">Pyrimidine metabolism; UMP biosynthesis via de novo pathway; UMP from orotate: step 1/2.</text>
</comment>
<feature type="binding site" description="in other chain" evidence="9">
    <location>
        <begin position="81"/>
        <end position="82"/>
    </location>
    <ligand>
        <name>5-phospho-alpha-D-ribose 1-diphosphate</name>
        <dbReference type="ChEBI" id="CHEBI:58017"/>
        <note>ligand shared between dimeric partners</note>
    </ligand>
</feature>
<evidence type="ECO:0000256" key="6">
    <source>
        <dbReference type="ARBA" id="ARBA00022676"/>
    </source>
</evidence>
<dbReference type="EC" id="2.4.2.10" evidence="5 9"/>
<sequence length="232" mass="24466">MPAAASSSPSRPTSLEFVRFALDEGVLRFGSFKVKSGRISPYFFNAGLFNSGRAVGKLAQFYAQALLDSGVQFDMLFGPAYKGIPLATATAVALAGHPAMDGRNDVPFAYNRKEAKDHGEGGTLVGAPLQGKVVIIDDVITAGTSVRESVEIIRNAGAEPAAVLIAMDRMERAGPDDALSPHSAVQDVAKTYGIPVVAIASLSDIMALLQDDAAFAENRDAVQAYRTKYGVK</sequence>
<dbReference type="GO" id="GO:0000287">
    <property type="term" value="F:magnesium ion binding"/>
    <property type="evidence" value="ECO:0007669"/>
    <property type="project" value="UniProtKB-UniRule"/>
</dbReference>
<evidence type="ECO:0000313" key="11">
    <source>
        <dbReference type="EMBL" id="PPA77439.1"/>
    </source>
</evidence>
<protein>
    <recommendedName>
        <fullName evidence="5 9">Orotate phosphoribosyltransferase</fullName>
        <shortName evidence="9">OPRT</shortName>
        <shortName evidence="9">OPRTase</shortName>
        <ecNumber evidence="5 9">2.4.2.10</ecNumber>
    </recommendedName>
</protein>
<evidence type="ECO:0000259" key="10">
    <source>
        <dbReference type="Pfam" id="PF00156"/>
    </source>
</evidence>
<dbReference type="AlphaFoldDB" id="A0A2S5GWR2"/>
<evidence type="ECO:0000256" key="5">
    <source>
        <dbReference type="ARBA" id="ARBA00011971"/>
    </source>
</evidence>
<dbReference type="InterPro" id="IPR023031">
    <property type="entry name" value="OPRT"/>
</dbReference>
<dbReference type="SUPFAM" id="SSF53271">
    <property type="entry name" value="PRTase-like"/>
    <property type="match status" value="1"/>
</dbReference>
<comment type="function">
    <text evidence="1 9">Catalyzes the transfer of a ribosyl phosphate group from 5-phosphoribose 1-diphosphate to orotate, leading to the formation of orotidine monophosphate (OMP).</text>
</comment>
<comment type="caution">
    <text evidence="11">The sequence shown here is derived from an EMBL/GenBank/DDBJ whole genome shotgun (WGS) entry which is preliminary data.</text>
</comment>
<dbReference type="InterPro" id="IPR004467">
    <property type="entry name" value="Or_phspho_trans_dom"/>
</dbReference>
<dbReference type="GO" id="GO:0004588">
    <property type="term" value="F:orotate phosphoribosyltransferase activity"/>
    <property type="evidence" value="ECO:0007669"/>
    <property type="project" value="UniProtKB-UniRule"/>
</dbReference>
<dbReference type="RefSeq" id="WP_104142618.1">
    <property type="nucleotide sequence ID" value="NZ_PREU01000002.1"/>
</dbReference>
<feature type="binding site" evidence="9">
    <location>
        <position position="118"/>
    </location>
    <ligand>
        <name>5-phospho-alpha-D-ribose 1-diphosphate</name>
        <dbReference type="ChEBI" id="CHEBI:58017"/>
        <note>ligand shared between dimeric partners</note>
    </ligand>
</feature>
<comment type="cofactor">
    <cofactor evidence="9">
        <name>Mg(2+)</name>
        <dbReference type="ChEBI" id="CHEBI:18420"/>
    </cofactor>
</comment>